<dbReference type="GeneID" id="85363976"/>
<evidence type="ECO:0000313" key="2">
    <source>
        <dbReference type="Proteomes" id="UP001175211"/>
    </source>
</evidence>
<organism evidence="1 2">
    <name type="scientific">Armillaria tabescens</name>
    <name type="common">Ringless honey mushroom</name>
    <name type="synonym">Agaricus tabescens</name>
    <dbReference type="NCBI Taxonomy" id="1929756"/>
    <lineage>
        <taxon>Eukaryota</taxon>
        <taxon>Fungi</taxon>
        <taxon>Dikarya</taxon>
        <taxon>Basidiomycota</taxon>
        <taxon>Agaricomycotina</taxon>
        <taxon>Agaricomycetes</taxon>
        <taxon>Agaricomycetidae</taxon>
        <taxon>Agaricales</taxon>
        <taxon>Marasmiineae</taxon>
        <taxon>Physalacriaceae</taxon>
        <taxon>Desarmillaria</taxon>
    </lineage>
</organism>
<comment type="caution">
    <text evidence="1">The sequence shown here is derived from an EMBL/GenBank/DDBJ whole genome shotgun (WGS) entry which is preliminary data.</text>
</comment>
<name>A0AA39JCY9_ARMTA</name>
<feature type="non-terminal residue" evidence="1">
    <location>
        <position position="77"/>
    </location>
</feature>
<keyword evidence="2" id="KW-1185">Reference proteome</keyword>
<dbReference type="Proteomes" id="UP001175211">
    <property type="component" value="Unassembled WGS sequence"/>
</dbReference>
<evidence type="ECO:0000313" key="1">
    <source>
        <dbReference type="EMBL" id="KAK0439695.1"/>
    </source>
</evidence>
<reference evidence="1" key="1">
    <citation type="submission" date="2023-06" db="EMBL/GenBank/DDBJ databases">
        <authorList>
            <consortium name="Lawrence Berkeley National Laboratory"/>
            <person name="Ahrendt S."/>
            <person name="Sahu N."/>
            <person name="Indic B."/>
            <person name="Wong-Bajracharya J."/>
            <person name="Merenyi Z."/>
            <person name="Ke H.-M."/>
            <person name="Monk M."/>
            <person name="Kocsube S."/>
            <person name="Drula E."/>
            <person name="Lipzen A."/>
            <person name="Balint B."/>
            <person name="Henrissat B."/>
            <person name="Andreopoulos B."/>
            <person name="Martin F.M."/>
            <person name="Harder C.B."/>
            <person name="Rigling D."/>
            <person name="Ford K.L."/>
            <person name="Foster G.D."/>
            <person name="Pangilinan J."/>
            <person name="Papanicolaou A."/>
            <person name="Barry K."/>
            <person name="LaButti K."/>
            <person name="Viragh M."/>
            <person name="Koriabine M."/>
            <person name="Yan M."/>
            <person name="Riley R."/>
            <person name="Champramary S."/>
            <person name="Plett K.L."/>
            <person name="Tsai I.J."/>
            <person name="Slot J."/>
            <person name="Sipos G."/>
            <person name="Plett J."/>
            <person name="Nagy L.G."/>
            <person name="Grigoriev I.V."/>
        </authorList>
    </citation>
    <scope>NUCLEOTIDE SEQUENCE</scope>
    <source>
        <strain evidence="1">CCBAS 213</strain>
    </source>
</reference>
<dbReference type="EMBL" id="JAUEPS010000083">
    <property type="protein sequence ID" value="KAK0439695.1"/>
    <property type="molecule type" value="Genomic_DNA"/>
</dbReference>
<protein>
    <submittedName>
        <fullName evidence="1">Uncharacterized protein</fullName>
    </submittedName>
</protein>
<gene>
    <name evidence="1" type="ORF">EV420DRAFT_1752874</name>
</gene>
<dbReference type="RefSeq" id="XP_060323337.1">
    <property type="nucleotide sequence ID" value="XM_060480428.1"/>
</dbReference>
<proteinExistence type="predicted"/>
<dbReference type="AlphaFoldDB" id="A0AA39JCY9"/>
<sequence length="77" mass="8449">MESNVLVYLCRGRAGSSGVYEKALSSKATPLSTQHIQEYQSRISLNPIINRNAPNFASANHIGQVEPMDLTTHVHVV</sequence>
<accession>A0AA39JCY9</accession>